<feature type="transmembrane region" description="Helical" evidence="1">
    <location>
        <begin position="82"/>
        <end position="101"/>
    </location>
</feature>
<dbReference type="InParanoid" id="A0EC23"/>
<keyword evidence="1" id="KW-0812">Transmembrane</keyword>
<dbReference type="HOGENOM" id="CLU_030149_0_0_1"/>
<organism evidence="2 3">
    <name type="scientific">Paramecium tetraurelia</name>
    <dbReference type="NCBI Taxonomy" id="5888"/>
    <lineage>
        <taxon>Eukaryota</taxon>
        <taxon>Sar</taxon>
        <taxon>Alveolata</taxon>
        <taxon>Ciliophora</taxon>
        <taxon>Intramacronucleata</taxon>
        <taxon>Oligohymenophorea</taxon>
        <taxon>Peniculida</taxon>
        <taxon>Parameciidae</taxon>
        <taxon>Paramecium</taxon>
    </lineage>
</organism>
<accession>A0EC23</accession>
<protein>
    <recommendedName>
        <fullName evidence="4">Transmembrane protein</fullName>
    </recommendedName>
</protein>
<feature type="transmembrane region" description="Helical" evidence="1">
    <location>
        <begin position="51"/>
        <end position="70"/>
    </location>
</feature>
<gene>
    <name evidence="2" type="ORF">GSPATT00025576001</name>
</gene>
<dbReference type="GeneID" id="5046022"/>
<dbReference type="AlphaFoldDB" id="A0EC23"/>
<evidence type="ECO:0008006" key="4">
    <source>
        <dbReference type="Google" id="ProtNLM"/>
    </source>
</evidence>
<sequence>MQLLSQKFNSEKFEEQYERYIQKFRLRFQLIQKVILIPLIIYYSIEKVFESSWFAFCLNIILGIIVLTSLRYQKRCIRAYEILLLIGILLFNMFYAASQYLQIHPERYQFIDGYFLAILSLTQHNFICIYRIINMMDSIQKAFTLLFIYIFFMIMIPNPKEPLWSQVVKFIIYIILYYQQSRYQQQLMRMTYMQYCKHLTIENSIRENLEMKYYIVNFIENSRQILLQQENVDKFNEQEDQYNFQAFIRKTMVASQGRKIKKQMDIRTNSIDMNLEQFLFYLFTDKKRLLKLENYENKYLDYQHVLFGFNSEESFVIKVVLCFDTQPCAILLITEQQKKQFVDKLKLQNKATLKLLNYFSDIFNTHIRLSLILLNGILKKCNQSQQINKCLNYIIAQLYISQNKYYNISDYFSANADLKQLSLLKFNLISLLQCLVDKMKYYRSNTKLKTRVIKIQSQVNDLFMRSDIKQVQQLFLNLMIFSSQYSDEISILIEEDLDQSFLPQHIVNVSFYFKVPKGTRIEIDKFPIINPMTLEEIKKNDKRQLDLYISISLLIIRNLGPFDKMTMRNIGKQQYKIQFFLYRQIPLGLSLVPIHSFDPQMYIKRDEDWQLVQSQKKDSLINSFNQEIRLNTQRCLSSPLPLLQK</sequence>
<name>A0EC23_PARTE</name>
<dbReference type="KEGG" id="ptm:GSPATT00025576001"/>
<dbReference type="EMBL" id="CT868670">
    <property type="protein sequence ID" value="CAK92840.1"/>
    <property type="molecule type" value="Genomic_DNA"/>
</dbReference>
<proteinExistence type="predicted"/>
<dbReference type="RefSeq" id="XP_001460237.1">
    <property type="nucleotide sequence ID" value="XM_001460200.1"/>
</dbReference>
<feature type="transmembrane region" description="Helical" evidence="1">
    <location>
        <begin position="113"/>
        <end position="132"/>
    </location>
</feature>
<evidence type="ECO:0000256" key="1">
    <source>
        <dbReference type="SAM" id="Phobius"/>
    </source>
</evidence>
<feature type="transmembrane region" description="Helical" evidence="1">
    <location>
        <begin position="26"/>
        <end position="45"/>
    </location>
</feature>
<keyword evidence="1" id="KW-0472">Membrane</keyword>
<keyword evidence="1" id="KW-1133">Transmembrane helix</keyword>
<evidence type="ECO:0000313" key="3">
    <source>
        <dbReference type="Proteomes" id="UP000000600"/>
    </source>
</evidence>
<feature type="transmembrane region" description="Helical" evidence="1">
    <location>
        <begin position="139"/>
        <end position="157"/>
    </location>
</feature>
<dbReference type="OrthoDB" id="301097at2759"/>
<evidence type="ECO:0000313" key="2">
    <source>
        <dbReference type="EMBL" id="CAK92840.1"/>
    </source>
</evidence>
<reference evidence="2 3" key="1">
    <citation type="journal article" date="2006" name="Nature">
        <title>Global trends of whole-genome duplications revealed by the ciliate Paramecium tetraurelia.</title>
        <authorList>
            <consortium name="Genoscope"/>
            <person name="Aury J.-M."/>
            <person name="Jaillon O."/>
            <person name="Duret L."/>
            <person name="Noel B."/>
            <person name="Jubin C."/>
            <person name="Porcel B.M."/>
            <person name="Segurens B."/>
            <person name="Daubin V."/>
            <person name="Anthouard V."/>
            <person name="Aiach N."/>
            <person name="Arnaiz O."/>
            <person name="Billaut A."/>
            <person name="Beisson J."/>
            <person name="Blanc I."/>
            <person name="Bouhouche K."/>
            <person name="Camara F."/>
            <person name="Duharcourt S."/>
            <person name="Guigo R."/>
            <person name="Gogendeau D."/>
            <person name="Katinka M."/>
            <person name="Keller A.-M."/>
            <person name="Kissmehl R."/>
            <person name="Klotz C."/>
            <person name="Koll F."/>
            <person name="Le Moue A."/>
            <person name="Lepere C."/>
            <person name="Malinsky S."/>
            <person name="Nowacki M."/>
            <person name="Nowak J.K."/>
            <person name="Plattner H."/>
            <person name="Poulain J."/>
            <person name="Ruiz F."/>
            <person name="Serrano V."/>
            <person name="Zagulski M."/>
            <person name="Dessen P."/>
            <person name="Betermier M."/>
            <person name="Weissenbach J."/>
            <person name="Scarpelli C."/>
            <person name="Schachter V."/>
            <person name="Sperling L."/>
            <person name="Meyer E."/>
            <person name="Cohen J."/>
            <person name="Wincker P."/>
        </authorList>
    </citation>
    <scope>NUCLEOTIDE SEQUENCE [LARGE SCALE GENOMIC DNA]</scope>
    <source>
        <strain evidence="2 3">Stock d4-2</strain>
    </source>
</reference>
<keyword evidence="3" id="KW-1185">Reference proteome</keyword>
<dbReference type="Proteomes" id="UP000000600">
    <property type="component" value="Unassembled WGS sequence"/>
</dbReference>
<dbReference type="OMA" id="FMIMIPN"/>